<dbReference type="SUPFAM" id="SSF48452">
    <property type="entry name" value="TPR-like"/>
    <property type="match status" value="1"/>
</dbReference>
<dbReference type="Pfam" id="PF13424">
    <property type="entry name" value="TPR_12"/>
    <property type="match status" value="1"/>
</dbReference>
<proteinExistence type="predicted"/>
<dbReference type="Gene3D" id="1.25.40.10">
    <property type="entry name" value="Tetratricopeptide repeat domain"/>
    <property type="match status" value="1"/>
</dbReference>
<evidence type="ECO:0000313" key="3">
    <source>
        <dbReference type="Proteomes" id="UP000324324"/>
    </source>
</evidence>
<name>A0A5M8A7S9_9BURK</name>
<dbReference type="InterPro" id="IPR011990">
    <property type="entry name" value="TPR-like_helical_dom_sf"/>
</dbReference>
<dbReference type="InterPro" id="IPR019734">
    <property type="entry name" value="TPR_rpt"/>
</dbReference>
<evidence type="ECO:0000256" key="1">
    <source>
        <dbReference type="SAM" id="MobiDB-lite"/>
    </source>
</evidence>
<comment type="caution">
    <text evidence="2">The sequence shown here is derived from an EMBL/GenBank/DDBJ whole genome shotgun (WGS) entry which is preliminary data.</text>
</comment>
<protein>
    <submittedName>
        <fullName evidence="2">Tetratricopeptide repeat protein</fullName>
    </submittedName>
</protein>
<accession>A0A5M8A7S9</accession>
<keyword evidence="3" id="KW-1185">Reference proteome</keyword>
<organism evidence="2 3">
    <name type="scientific">Cupriavidus cauae</name>
    <dbReference type="NCBI Taxonomy" id="2608999"/>
    <lineage>
        <taxon>Bacteria</taxon>
        <taxon>Pseudomonadati</taxon>
        <taxon>Pseudomonadota</taxon>
        <taxon>Betaproteobacteria</taxon>
        <taxon>Burkholderiales</taxon>
        <taxon>Burkholderiaceae</taxon>
        <taxon>Cupriavidus</taxon>
    </lineage>
</organism>
<dbReference type="SMART" id="SM00028">
    <property type="entry name" value="TPR"/>
    <property type="match status" value="4"/>
</dbReference>
<dbReference type="EMBL" id="VWRN01000049">
    <property type="protein sequence ID" value="KAA6119807.1"/>
    <property type="molecule type" value="Genomic_DNA"/>
</dbReference>
<reference evidence="2 3" key="1">
    <citation type="submission" date="2019-09" db="EMBL/GenBank/DDBJ databases">
        <title>Isolation of a novel species in the genus Cupriavidus from patients with sepsis using whole genome sequencing.</title>
        <authorList>
            <person name="Kweon O.J."/>
            <person name="Lee M.-K."/>
        </authorList>
    </citation>
    <scope>NUCLEOTIDE SEQUENCE [LARGE SCALE GENOMIC DNA]</scope>
    <source>
        <strain evidence="2 3">MKL-01</strain>
    </source>
</reference>
<dbReference type="Pfam" id="PF13181">
    <property type="entry name" value="TPR_8"/>
    <property type="match status" value="1"/>
</dbReference>
<evidence type="ECO:0000313" key="2">
    <source>
        <dbReference type="EMBL" id="KAA6119807.1"/>
    </source>
</evidence>
<sequence length="280" mass="29531">MPAVVLAGLALLTACQSTGTSGTRATPGQQAPQARDASPTPADARERAALRLQLATQYLQAGQGAIALDEARQAIALDPALTDAYHVQALAQMALRRPAEAEQSFRAALSRRQDDGDLLNNYGWLLCEQGRYAEGLAQLQRAVTAAVTASSSGGAARMLTSLGACQLRQGDLESAHRSLTSALARPDTTAAADSADAATRAAAHTQLGLLYWKQGDLPRARAEVAQVNAGRFATPASLWLGARIAHREGDAAAQQALLAQLHRRFPDSRESAYQQGARDE</sequence>
<feature type="region of interest" description="Disordered" evidence="1">
    <location>
        <begin position="18"/>
        <end position="44"/>
    </location>
</feature>
<dbReference type="AlphaFoldDB" id="A0A5M8A7S9"/>
<dbReference type="Proteomes" id="UP000324324">
    <property type="component" value="Unassembled WGS sequence"/>
</dbReference>
<feature type="compositionally biased region" description="Polar residues" evidence="1">
    <location>
        <begin position="18"/>
        <end position="32"/>
    </location>
</feature>
<gene>
    <name evidence="2" type="ORF">F1599_18520</name>
</gene>